<sequence>MMYSNGLAYSSNWGNQTGYGDDHEKALEEIQEGNNGGYYGRINISHMEGEELETIQRSEVIKLIKLEIVNRIEFFKCSKSAHRSRNFWKFFCS</sequence>
<name>A0A9J5YZF8_SOLCO</name>
<dbReference type="AlphaFoldDB" id="A0A9J5YZF8"/>
<reference evidence="1 2" key="1">
    <citation type="submission" date="2020-09" db="EMBL/GenBank/DDBJ databases">
        <title>De no assembly of potato wild relative species, Solanum commersonii.</title>
        <authorList>
            <person name="Cho K."/>
        </authorList>
    </citation>
    <scope>NUCLEOTIDE SEQUENCE [LARGE SCALE GENOMIC DNA]</scope>
    <source>
        <strain evidence="1">LZ3.2</strain>
        <tissue evidence="1">Leaf</tissue>
    </source>
</reference>
<keyword evidence="2" id="KW-1185">Reference proteome</keyword>
<dbReference type="Proteomes" id="UP000824120">
    <property type="component" value="Chromosome 5"/>
</dbReference>
<protein>
    <submittedName>
        <fullName evidence="1">Uncharacterized protein</fullName>
    </submittedName>
</protein>
<dbReference type="EMBL" id="JACXVP010000005">
    <property type="protein sequence ID" value="KAG5604476.1"/>
    <property type="molecule type" value="Genomic_DNA"/>
</dbReference>
<gene>
    <name evidence="1" type="ORF">H5410_025968</name>
</gene>
<accession>A0A9J5YZF8</accession>
<evidence type="ECO:0000313" key="1">
    <source>
        <dbReference type="EMBL" id="KAG5604476.1"/>
    </source>
</evidence>
<proteinExistence type="predicted"/>
<comment type="caution">
    <text evidence="1">The sequence shown here is derived from an EMBL/GenBank/DDBJ whole genome shotgun (WGS) entry which is preliminary data.</text>
</comment>
<evidence type="ECO:0000313" key="2">
    <source>
        <dbReference type="Proteomes" id="UP000824120"/>
    </source>
</evidence>
<organism evidence="1 2">
    <name type="scientific">Solanum commersonii</name>
    <name type="common">Commerson's wild potato</name>
    <name type="synonym">Commerson's nightshade</name>
    <dbReference type="NCBI Taxonomy" id="4109"/>
    <lineage>
        <taxon>Eukaryota</taxon>
        <taxon>Viridiplantae</taxon>
        <taxon>Streptophyta</taxon>
        <taxon>Embryophyta</taxon>
        <taxon>Tracheophyta</taxon>
        <taxon>Spermatophyta</taxon>
        <taxon>Magnoliopsida</taxon>
        <taxon>eudicotyledons</taxon>
        <taxon>Gunneridae</taxon>
        <taxon>Pentapetalae</taxon>
        <taxon>asterids</taxon>
        <taxon>lamiids</taxon>
        <taxon>Solanales</taxon>
        <taxon>Solanaceae</taxon>
        <taxon>Solanoideae</taxon>
        <taxon>Solaneae</taxon>
        <taxon>Solanum</taxon>
    </lineage>
</organism>